<accession>A0A8S2B1D0</accession>
<feature type="compositionally biased region" description="Acidic residues" evidence="34">
    <location>
        <begin position="784"/>
        <end position="793"/>
    </location>
</feature>
<evidence type="ECO:0000256" key="10">
    <source>
        <dbReference type="ARBA" id="ARBA00022553"/>
    </source>
</evidence>
<evidence type="ECO:0000256" key="24">
    <source>
        <dbReference type="ARBA" id="ARBA00023211"/>
    </source>
</evidence>
<feature type="chain" id="PRO_5035931759" description="Peroxidase" evidence="35">
    <location>
        <begin position="28"/>
        <end position="793"/>
    </location>
</feature>
<dbReference type="GO" id="GO:0007165">
    <property type="term" value="P:signal transduction"/>
    <property type="evidence" value="ECO:0007669"/>
    <property type="project" value="InterPro"/>
</dbReference>
<feature type="binding site" evidence="30">
    <location>
        <position position="244"/>
    </location>
    <ligand>
        <name>Ca(2+)</name>
        <dbReference type="ChEBI" id="CHEBI:29108"/>
        <label>2</label>
    </ligand>
</feature>
<feature type="compositionally biased region" description="Low complexity" evidence="34">
    <location>
        <begin position="610"/>
        <end position="630"/>
    </location>
</feature>
<feature type="binding site" evidence="30">
    <location>
        <position position="252"/>
    </location>
    <ligand>
        <name>Ca(2+)</name>
        <dbReference type="ChEBI" id="CHEBI:29108"/>
        <label>2</label>
    </ligand>
</feature>
<dbReference type="SUPFAM" id="SSF48113">
    <property type="entry name" value="Heme-dependent peroxidases"/>
    <property type="match status" value="1"/>
</dbReference>
<evidence type="ECO:0000256" key="34">
    <source>
        <dbReference type="SAM" id="MobiDB-lite"/>
    </source>
</evidence>
<feature type="domain" description="Protein kinase" evidence="36">
    <location>
        <begin position="332"/>
        <end position="586"/>
    </location>
</feature>
<comment type="cofactor">
    <cofactor evidence="30">
        <name>Ca(2+)</name>
        <dbReference type="ChEBI" id="CHEBI:29108"/>
    </cofactor>
    <text evidence="30">Binds 2 calcium ions per subunit.</text>
</comment>
<evidence type="ECO:0000259" key="38">
    <source>
        <dbReference type="PROSITE" id="PS50873"/>
    </source>
</evidence>
<dbReference type="FunFam" id="1.10.520.10:FF:000009">
    <property type="entry name" value="Peroxidase"/>
    <property type="match status" value="1"/>
</dbReference>
<organism evidence="39 40">
    <name type="scientific">Arabidopsis arenosa</name>
    <name type="common">Sand rock-cress</name>
    <name type="synonym">Cardaminopsis arenosa</name>
    <dbReference type="NCBI Taxonomy" id="38785"/>
    <lineage>
        <taxon>Eukaryota</taxon>
        <taxon>Viridiplantae</taxon>
        <taxon>Streptophyta</taxon>
        <taxon>Embryophyta</taxon>
        <taxon>Tracheophyta</taxon>
        <taxon>Spermatophyta</taxon>
        <taxon>Magnoliopsida</taxon>
        <taxon>eudicotyledons</taxon>
        <taxon>Gunneridae</taxon>
        <taxon>Pentapetalae</taxon>
        <taxon>rosids</taxon>
        <taxon>malvids</taxon>
        <taxon>Brassicales</taxon>
        <taxon>Brassicaceae</taxon>
        <taxon>Camelineae</taxon>
        <taxon>Arabidopsis</taxon>
    </lineage>
</organism>
<evidence type="ECO:0000256" key="13">
    <source>
        <dbReference type="ARBA" id="ARBA00022679"/>
    </source>
</evidence>
<name>A0A8S2B1D0_ARAAE</name>
<dbReference type="InterPro" id="IPR011009">
    <property type="entry name" value="Kinase-like_dom_sf"/>
</dbReference>
<dbReference type="PROSITE" id="PS00435">
    <property type="entry name" value="PEROXIDASE_1"/>
    <property type="match status" value="1"/>
</dbReference>
<dbReference type="FunFam" id="3.30.200.20:FF:000042">
    <property type="entry name" value="Aurora kinase A"/>
    <property type="match status" value="1"/>
</dbReference>
<gene>
    <name evidence="39" type="ORF">AARE701A_LOCUS21828</name>
</gene>
<dbReference type="GO" id="GO:0140825">
    <property type="term" value="F:lactoperoxidase activity"/>
    <property type="evidence" value="ECO:0007669"/>
    <property type="project" value="UniProtKB-EC"/>
</dbReference>
<evidence type="ECO:0000256" key="18">
    <source>
        <dbReference type="ARBA" id="ARBA00022837"/>
    </source>
</evidence>
<dbReference type="InterPro" id="IPR000719">
    <property type="entry name" value="Prot_kinase_dom"/>
</dbReference>
<dbReference type="SMART" id="SM00220">
    <property type="entry name" value="S_TKc"/>
    <property type="match status" value="1"/>
</dbReference>
<keyword evidence="20" id="KW-0560">Oxidoreductase</keyword>
<comment type="similarity">
    <text evidence="7">Belongs to the peroxidase family. Ascorbate peroxidase subfamily.</text>
</comment>
<dbReference type="EMBL" id="LR999458">
    <property type="protein sequence ID" value="CAE6247480.1"/>
    <property type="molecule type" value="Genomic_DNA"/>
</dbReference>
<evidence type="ECO:0000256" key="6">
    <source>
        <dbReference type="ARBA" id="ARBA00006234"/>
    </source>
</evidence>
<feature type="region of interest" description="Disordered" evidence="34">
    <location>
        <begin position="610"/>
        <end position="644"/>
    </location>
</feature>
<evidence type="ECO:0000256" key="28">
    <source>
        <dbReference type="PIRSR" id="PIRSR600823-1"/>
    </source>
</evidence>
<comment type="catalytic activity">
    <reaction evidence="1">
        <text>2 a phenolic donor + H2O2 = 2 a phenolic radical donor + 2 H2O</text>
        <dbReference type="Rhea" id="RHEA:56136"/>
        <dbReference type="ChEBI" id="CHEBI:15377"/>
        <dbReference type="ChEBI" id="CHEBI:16240"/>
        <dbReference type="ChEBI" id="CHEBI:139520"/>
        <dbReference type="ChEBI" id="CHEBI:139521"/>
        <dbReference type="EC" id="1.11.1.7"/>
    </reaction>
</comment>
<keyword evidence="13" id="KW-0808">Transferase</keyword>
<evidence type="ECO:0000256" key="33">
    <source>
        <dbReference type="PROSITE-ProRule" id="PRU10141"/>
    </source>
</evidence>
<dbReference type="Pfam" id="PF00069">
    <property type="entry name" value="Pkinase"/>
    <property type="match status" value="1"/>
</dbReference>
<dbReference type="AlphaFoldDB" id="A0A8S2B1D0"/>
<dbReference type="InterPro" id="IPR018451">
    <property type="entry name" value="NAF/FISL_domain"/>
</dbReference>
<dbReference type="PROSITE" id="PS50873">
    <property type="entry name" value="PEROXIDASE_4"/>
    <property type="match status" value="1"/>
</dbReference>
<dbReference type="InterPro" id="IPR019793">
    <property type="entry name" value="Peroxidases_heam-ligand_BS"/>
</dbReference>
<dbReference type="GO" id="GO:0005576">
    <property type="term" value="C:extracellular region"/>
    <property type="evidence" value="ECO:0007669"/>
    <property type="project" value="UniProtKB-SubCell"/>
</dbReference>
<evidence type="ECO:0000256" key="20">
    <source>
        <dbReference type="ARBA" id="ARBA00023002"/>
    </source>
</evidence>
<comment type="subcellular location">
    <subcellularLocation>
        <location evidence="5">Secreted</location>
    </subcellularLocation>
    <subcellularLocation>
        <location evidence="4">Vacuole</location>
    </subcellularLocation>
</comment>
<feature type="binding site" evidence="33">
    <location>
        <position position="361"/>
    </location>
    <ligand>
        <name>ATP</name>
        <dbReference type="ChEBI" id="CHEBI:30616"/>
    </ligand>
</feature>
<dbReference type="FunFam" id="3.30.310.80:FF:000005">
    <property type="entry name" value="Non-specific serine/threonine protein kinase"/>
    <property type="match status" value="1"/>
</dbReference>
<feature type="binding site" evidence="30">
    <location>
        <position position="198"/>
    </location>
    <ligand>
        <name>Ca(2+)</name>
        <dbReference type="ChEBI" id="CHEBI:29108"/>
        <label>2</label>
    </ligand>
</feature>
<keyword evidence="21 30" id="KW-0408">Iron</keyword>
<dbReference type="PROSITE" id="PS50011">
    <property type="entry name" value="PROTEIN_KINASE_DOM"/>
    <property type="match status" value="1"/>
</dbReference>
<evidence type="ECO:0000256" key="27">
    <source>
        <dbReference type="ARBA" id="ARBA00058225"/>
    </source>
</evidence>
<dbReference type="Proteomes" id="UP000682877">
    <property type="component" value="Chromosome 8"/>
</dbReference>
<dbReference type="GO" id="GO:0006979">
    <property type="term" value="P:response to oxidative stress"/>
    <property type="evidence" value="ECO:0007669"/>
    <property type="project" value="InterPro"/>
</dbReference>
<evidence type="ECO:0000256" key="4">
    <source>
        <dbReference type="ARBA" id="ARBA00004116"/>
    </source>
</evidence>
<comment type="cofactor">
    <cofactor evidence="2">
        <name>Mn(2+)</name>
        <dbReference type="ChEBI" id="CHEBI:29035"/>
    </cofactor>
</comment>
<keyword evidence="10" id="KW-0597">Phosphoprotein</keyword>
<evidence type="ECO:0000256" key="7">
    <source>
        <dbReference type="ARBA" id="ARBA00006873"/>
    </source>
</evidence>
<dbReference type="PROSITE" id="PS00107">
    <property type="entry name" value="PROTEIN_KINASE_ATP"/>
    <property type="match status" value="1"/>
</dbReference>
<feature type="disulfide bond" evidence="32">
    <location>
        <begin position="71"/>
        <end position="76"/>
    </location>
</feature>
<feature type="disulfide bond" evidence="32">
    <location>
        <begin position="204"/>
        <end position="229"/>
    </location>
</feature>
<evidence type="ECO:0000256" key="2">
    <source>
        <dbReference type="ARBA" id="ARBA00001936"/>
    </source>
</evidence>
<feature type="binding site" evidence="30">
    <location>
        <position position="75"/>
    </location>
    <ligand>
        <name>Ca(2+)</name>
        <dbReference type="ChEBI" id="CHEBI:29108"/>
        <label>1</label>
    </ligand>
</feature>
<dbReference type="InterPro" id="IPR017441">
    <property type="entry name" value="Protein_kinase_ATP_BS"/>
</dbReference>
<evidence type="ECO:0000256" key="16">
    <source>
        <dbReference type="ARBA" id="ARBA00022741"/>
    </source>
</evidence>
<dbReference type="Pfam" id="PF03822">
    <property type="entry name" value="NAF"/>
    <property type="match status" value="1"/>
</dbReference>
<evidence type="ECO:0000256" key="19">
    <source>
        <dbReference type="ARBA" id="ARBA00022840"/>
    </source>
</evidence>
<evidence type="ECO:0000256" key="22">
    <source>
        <dbReference type="ARBA" id="ARBA00023157"/>
    </source>
</evidence>
<evidence type="ECO:0000256" key="23">
    <source>
        <dbReference type="ARBA" id="ARBA00023180"/>
    </source>
</evidence>
<keyword evidence="8" id="KW-0964">Secreted</keyword>
<keyword evidence="23" id="KW-0325">Glycoprotein</keyword>
<evidence type="ECO:0000256" key="8">
    <source>
        <dbReference type="ARBA" id="ARBA00022525"/>
    </source>
</evidence>
<dbReference type="CDD" id="cd00693">
    <property type="entry name" value="secretory_peroxidase"/>
    <property type="match status" value="1"/>
</dbReference>
<dbReference type="PANTHER" id="PTHR43895">
    <property type="entry name" value="CALCIUM/CALMODULIN-DEPENDENT PROTEIN KINASE KINASE-RELATED"/>
    <property type="match status" value="1"/>
</dbReference>
<feature type="domain" description="Plant heme peroxidase family profile" evidence="38">
    <location>
        <begin position="28"/>
        <end position="329"/>
    </location>
</feature>
<evidence type="ECO:0000256" key="31">
    <source>
        <dbReference type="PIRSR" id="PIRSR600823-4"/>
    </source>
</evidence>
<keyword evidence="18 30" id="KW-0106">Calcium</keyword>
<feature type="binding site" description="axial binding residue" evidence="30">
    <location>
        <position position="197"/>
    </location>
    <ligand>
        <name>heme b</name>
        <dbReference type="ChEBI" id="CHEBI:60344"/>
    </ligand>
    <ligandPart>
        <name>Fe</name>
        <dbReference type="ChEBI" id="CHEBI:18248"/>
    </ligandPart>
</feature>
<dbReference type="PRINTS" id="PR00461">
    <property type="entry name" value="PLPEROXIDASE"/>
</dbReference>
<keyword evidence="9" id="KW-0723">Serine/threonine-protein kinase</keyword>
<feature type="site" description="Transition state stabilizer" evidence="31">
    <location>
        <position position="65"/>
    </location>
</feature>
<evidence type="ECO:0000256" key="32">
    <source>
        <dbReference type="PIRSR" id="PIRSR600823-5"/>
    </source>
</evidence>
<feature type="binding site" evidence="30">
    <location>
        <position position="79"/>
    </location>
    <ligand>
        <name>Ca(2+)</name>
        <dbReference type="ChEBI" id="CHEBI:29108"/>
        <label>1</label>
    </ligand>
</feature>
<dbReference type="FunFam" id="1.10.420.10:FF:000006">
    <property type="entry name" value="Peroxidase"/>
    <property type="match status" value="1"/>
</dbReference>
<dbReference type="PROSITE" id="PS00108">
    <property type="entry name" value="PROTEIN_KINASE_ST"/>
    <property type="match status" value="1"/>
</dbReference>
<evidence type="ECO:0000256" key="30">
    <source>
        <dbReference type="PIRSR" id="PIRSR600823-3"/>
    </source>
</evidence>
<evidence type="ECO:0000256" key="9">
    <source>
        <dbReference type="ARBA" id="ARBA00022527"/>
    </source>
</evidence>
<evidence type="ECO:0000256" key="15">
    <source>
        <dbReference type="ARBA" id="ARBA00022729"/>
    </source>
</evidence>
<dbReference type="InterPro" id="IPR033905">
    <property type="entry name" value="Secretory_peroxidase"/>
</dbReference>
<keyword evidence="15 35" id="KW-0732">Signal</keyword>
<dbReference type="InterPro" id="IPR002016">
    <property type="entry name" value="Haem_peroxidase"/>
</dbReference>
<evidence type="ECO:0000313" key="39">
    <source>
        <dbReference type="EMBL" id="CAE6247480.1"/>
    </source>
</evidence>
<proteinExistence type="inferred from homology"/>
<dbReference type="PROSITE" id="PS50816">
    <property type="entry name" value="NAF"/>
    <property type="match status" value="1"/>
</dbReference>
<comment type="catalytic activity">
    <reaction evidence="25">
        <text>L-threonyl-[protein] + ATP = O-phospho-L-threonyl-[protein] + ADP + H(+)</text>
        <dbReference type="Rhea" id="RHEA:46608"/>
        <dbReference type="Rhea" id="RHEA-COMP:11060"/>
        <dbReference type="Rhea" id="RHEA-COMP:11605"/>
        <dbReference type="ChEBI" id="CHEBI:15378"/>
        <dbReference type="ChEBI" id="CHEBI:30013"/>
        <dbReference type="ChEBI" id="CHEBI:30616"/>
        <dbReference type="ChEBI" id="CHEBI:61977"/>
        <dbReference type="ChEBI" id="CHEBI:456216"/>
        <dbReference type="EC" id="2.7.11.1"/>
    </reaction>
</comment>
<reference evidence="39" key="1">
    <citation type="submission" date="2021-01" db="EMBL/GenBank/DDBJ databases">
        <authorList>
            <person name="Bezrukov I."/>
        </authorList>
    </citation>
    <scope>NUCLEOTIDE SEQUENCE</scope>
</reference>
<feature type="binding site" evidence="30">
    <location>
        <position position="70"/>
    </location>
    <ligand>
        <name>Ca(2+)</name>
        <dbReference type="ChEBI" id="CHEBI:29108"/>
        <label>1</label>
    </ligand>
</feature>
<dbReference type="InterPro" id="IPR004041">
    <property type="entry name" value="NAF_dom"/>
</dbReference>
<keyword evidence="19 33" id="KW-0067">ATP-binding</keyword>
<evidence type="ECO:0000256" key="35">
    <source>
        <dbReference type="SAM" id="SignalP"/>
    </source>
</evidence>
<dbReference type="GO" id="GO:0046872">
    <property type="term" value="F:metal ion binding"/>
    <property type="evidence" value="ECO:0007669"/>
    <property type="project" value="UniProtKB-KW"/>
</dbReference>
<evidence type="ECO:0000256" key="12">
    <source>
        <dbReference type="ARBA" id="ARBA00022617"/>
    </source>
</evidence>
<evidence type="ECO:0000256" key="11">
    <source>
        <dbReference type="ARBA" id="ARBA00022559"/>
    </source>
</evidence>
<feature type="disulfide bond" evidence="32">
    <location>
        <begin position="38"/>
        <end position="118"/>
    </location>
</feature>
<dbReference type="GO" id="GO:0042744">
    <property type="term" value="P:hydrogen peroxide catabolic process"/>
    <property type="evidence" value="ECO:0007669"/>
    <property type="project" value="InterPro"/>
</dbReference>
<dbReference type="FunFam" id="1.10.510.10:FF:000279">
    <property type="entry name" value="Non-specific serine/threonine protein kinase"/>
    <property type="match status" value="1"/>
</dbReference>
<dbReference type="InterPro" id="IPR019794">
    <property type="entry name" value="Peroxidases_AS"/>
</dbReference>
<keyword evidence="17" id="KW-0418">Kinase</keyword>
<dbReference type="SUPFAM" id="SSF56112">
    <property type="entry name" value="Protein kinase-like (PK-like)"/>
    <property type="match status" value="1"/>
</dbReference>
<dbReference type="PRINTS" id="PR00458">
    <property type="entry name" value="PEROXIDASE"/>
</dbReference>
<keyword evidence="16 33" id="KW-0547">Nucleotide-binding</keyword>
<feature type="binding site" evidence="30">
    <location>
        <position position="77"/>
    </location>
    <ligand>
        <name>Ca(2+)</name>
        <dbReference type="ChEBI" id="CHEBI:29108"/>
        <label>1</label>
    </ligand>
</feature>
<evidence type="ECO:0000256" key="1">
    <source>
        <dbReference type="ARBA" id="ARBA00000189"/>
    </source>
</evidence>
<comment type="similarity">
    <text evidence="6">Belongs to the protein kinase superfamily. CAMK Ser/Thr protein kinase family. SNF1 subfamily.</text>
</comment>
<keyword evidence="24" id="KW-0464">Manganese</keyword>
<dbReference type="GO" id="GO:0004674">
    <property type="term" value="F:protein serine/threonine kinase activity"/>
    <property type="evidence" value="ECO:0007669"/>
    <property type="project" value="UniProtKB-KW"/>
</dbReference>
<feature type="active site" description="Proton acceptor" evidence="28">
    <location>
        <position position="69"/>
    </location>
</feature>
<dbReference type="Pfam" id="PF00141">
    <property type="entry name" value="peroxidase"/>
    <property type="match status" value="1"/>
</dbReference>
<evidence type="ECO:0000256" key="3">
    <source>
        <dbReference type="ARBA" id="ARBA00002322"/>
    </source>
</evidence>
<evidence type="ECO:0000259" key="37">
    <source>
        <dbReference type="PROSITE" id="PS50816"/>
    </source>
</evidence>
<feature type="binding site" evidence="30">
    <location>
        <position position="91"/>
    </location>
    <ligand>
        <name>Ca(2+)</name>
        <dbReference type="ChEBI" id="CHEBI:29108"/>
        <label>1</label>
    </ligand>
</feature>
<comment type="function">
    <text evidence="27">CIPK serine-threonine protein kinases interact with CBL proteins. Binding of a CBL protein to the regulatory NAF domain of CIPK protein lead to the activation of the kinase in a calcium-dependent manner.</text>
</comment>
<feature type="region of interest" description="Disordered" evidence="34">
    <location>
        <begin position="774"/>
        <end position="793"/>
    </location>
</feature>
<comment type="cofactor">
    <cofactor evidence="30">
        <name>heme b</name>
        <dbReference type="ChEBI" id="CHEBI:60344"/>
    </cofactor>
    <text evidence="30">Binds 1 heme b (iron(II)-protoporphyrin IX) group per subunit.</text>
</comment>
<dbReference type="InterPro" id="IPR008271">
    <property type="entry name" value="Ser/Thr_kinase_AS"/>
</dbReference>
<evidence type="ECO:0000259" key="36">
    <source>
        <dbReference type="PROSITE" id="PS50011"/>
    </source>
</evidence>
<evidence type="ECO:0000256" key="17">
    <source>
        <dbReference type="ARBA" id="ARBA00022777"/>
    </source>
</evidence>
<evidence type="ECO:0000256" key="29">
    <source>
        <dbReference type="PIRSR" id="PIRSR600823-2"/>
    </source>
</evidence>
<dbReference type="GO" id="GO:0005524">
    <property type="term" value="F:ATP binding"/>
    <property type="evidence" value="ECO:0007669"/>
    <property type="project" value="UniProtKB-UniRule"/>
</dbReference>
<dbReference type="PANTHER" id="PTHR43895:SF42">
    <property type="entry name" value="CBL-INTERACTING SERINE_THREONINE-PROTEIN KINASE 10"/>
    <property type="match status" value="1"/>
</dbReference>
<comment type="function">
    <text evidence="3">Removal of H(2)O(2), oxidation of toxic reductants, biosynthesis and degradation of lignin, suberization, auxin catabolism, response to environmental stresses such as wounding, pathogen attack and oxidative stress. These functions might be dependent on each isozyme/isoform in each plant tissue.</text>
</comment>
<dbReference type="CDD" id="cd12195">
    <property type="entry name" value="CIPK_C"/>
    <property type="match status" value="1"/>
</dbReference>
<sequence>MEYNKQRSMLKVVLLMMIMMLASQSEAQLNRDFYKESCPSLFLVVRRVVKRAVAREPRMGASLLRLFFHDCFVNGCDGSLLLDDTPSFLGEKTSGPSNNSVRGFEVIDKIKFKIEKMCPGIVSCADILAITARDSVLLLGGPGWSVKLGRRDSTTANFAAANSGVIPSPISTLSNLINRFKAQGLSTRDMVALSGAHTFGRAKCVTFRNRIYNESNIDTSFAIARRKSCPSANGSGDNKEANLDVRSPDRFDHGYYKQLLSNKGLLTSDQVLFNNGPTDSLVIAYSNNLNAFYRDFARAMIKMGDISPLTGSKEISDSFPESSIVTGSIFYQVSERLLGQGTFAKVYYGRSILTNQSVAIKMIDKEKVMKVGLIEQIKREISVMRIARHPNVVELYEVMATKTRIYFVMEYCKGGELFNKVAKGKLKDDVAWKYFYQLINAVDFCHSREVYHRDIKPENLLLDDNENLKVSDFGLSALADCKRQDGLLHTTCGTPAYVAPEVINRKGYDGTKADIWSCGVVLFVLLAGYLPFHDSNLMEMYRKIGKADFKAPSWFAPEVRRLLCKMLDPNPETRITIAKIRESSWFRKGLHMKQKKMEKRVKEMNSVEAGAAGGSNENGAGPSENGAGPSENGDRVTEENQTDEPTNLNAFDLIALSAGFDLAGLFGDVFNKRESRFTSQKPASVIISKLEEVAQRLKLSIRKREAGLFKLERLKEGRKGILSMDAEIFQVTPTFHLVEVKKSNGDTLEYQKLVAEDLRPALSDIVWVWQDEKDEPASQRETEQQEQQEEEPL</sequence>
<evidence type="ECO:0008006" key="41">
    <source>
        <dbReference type="Google" id="ProtNLM"/>
    </source>
</evidence>
<keyword evidence="40" id="KW-1185">Reference proteome</keyword>
<keyword evidence="22 32" id="KW-1015">Disulfide bond</keyword>
<protein>
    <recommendedName>
        <fullName evidence="41">Peroxidase</fullName>
    </recommendedName>
</protein>
<feature type="signal peptide" evidence="35">
    <location>
        <begin position="1"/>
        <end position="27"/>
    </location>
</feature>
<keyword evidence="14 30" id="KW-0479">Metal-binding</keyword>
<dbReference type="GO" id="GO:0005773">
    <property type="term" value="C:vacuole"/>
    <property type="evidence" value="ECO:0007669"/>
    <property type="project" value="UniProtKB-SubCell"/>
</dbReference>
<feature type="binding site" evidence="30">
    <location>
        <position position="73"/>
    </location>
    <ligand>
        <name>Ca(2+)</name>
        <dbReference type="ChEBI" id="CHEBI:29108"/>
        <label>1</label>
    </ligand>
</feature>
<evidence type="ECO:0000256" key="21">
    <source>
        <dbReference type="ARBA" id="ARBA00023004"/>
    </source>
</evidence>
<dbReference type="Gene3D" id="3.30.310.80">
    <property type="entry name" value="Kinase associated domain 1, KA1"/>
    <property type="match status" value="1"/>
</dbReference>
<dbReference type="Gene3D" id="1.10.420.10">
    <property type="entry name" value="Peroxidase, domain 2"/>
    <property type="match status" value="1"/>
</dbReference>
<dbReference type="PROSITE" id="PS00436">
    <property type="entry name" value="PEROXIDASE_2"/>
    <property type="match status" value="1"/>
</dbReference>
<dbReference type="InterPro" id="IPR010255">
    <property type="entry name" value="Haem_peroxidase_sf"/>
</dbReference>
<dbReference type="GO" id="GO:0020037">
    <property type="term" value="F:heme binding"/>
    <property type="evidence" value="ECO:0007669"/>
    <property type="project" value="InterPro"/>
</dbReference>
<evidence type="ECO:0000256" key="26">
    <source>
        <dbReference type="ARBA" id="ARBA00048679"/>
    </source>
</evidence>
<keyword evidence="12" id="KW-0349">Heme</keyword>
<dbReference type="Gene3D" id="1.10.510.10">
    <property type="entry name" value="Transferase(Phosphotransferase) domain 1"/>
    <property type="match status" value="1"/>
</dbReference>
<evidence type="ECO:0000313" key="40">
    <source>
        <dbReference type="Proteomes" id="UP000682877"/>
    </source>
</evidence>
<dbReference type="InterPro" id="IPR000823">
    <property type="entry name" value="Peroxidase_pln"/>
</dbReference>
<evidence type="ECO:0000256" key="5">
    <source>
        <dbReference type="ARBA" id="ARBA00004613"/>
    </source>
</evidence>
<dbReference type="Gene3D" id="1.10.520.10">
    <property type="match status" value="1"/>
</dbReference>
<feature type="binding site" evidence="29">
    <location>
        <position position="167"/>
    </location>
    <ligand>
        <name>substrate</name>
    </ligand>
</feature>
<feature type="domain" description="NAF" evidence="37">
    <location>
        <begin position="643"/>
        <end position="667"/>
    </location>
</feature>
<comment type="catalytic activity">
    <reaction evidence="26">
        <text>L-seryl-[protein] + ATP = O-phospho-L-seryl-[protein] + ADP + H(+)</text>
        <dbReference type="Rhea" id="RHEA:17989"/>
        <dbReference type="Rhea" id="RHEA-COMP:9863"/>
        <dbReference type="Rhea" id="RHEA-COMP:11604"/>
        <dbReference type="ChEBI" id="CHEBI:15378"/>
        <dbReference type="ChEBI" id="CHEBI:29999"/>
        <dbReference type="ChEBI" id="CHEBI:30616"/>
        <dbReference type="ChEBI" id="CHEBI:83421"/>
        <dbReference type="ChEBI" id="CHEBI:456216"/>
        <dbReference type="EC" id="2.7.11.1"/>
    </reaction>
</comment>
<keyword evidence="11" id="KW-0575">Peroxidase</keyword>
<evidence type="ECO:0000256" key="25">
    <source>
        <dbReference type="ARBA" id="ARBA00047899"/>
    </source>
</evidence>
<evidence type="ECO:0000256" key="14">
    <source>
        <dbReference type="ARBA" id="ARBA00022723"/>
    </source>
</evidence>